<protein>
    <submittedName>
        <fullName evidence="2">Esterase/lipase/thioesterase</fullName>
    </submittedName>
</protein>
<organism evidence="2 3">
    <name type="scientific">Heterobasidion irregulare (strain TC 32-1)</name>
    <dbReference type="NCBI Taxonomy" id="747525"/>
    <lineage>
        <taxon>Eukaryota</taxon>
        <taxon>Fungi</taxon>
        <taxon>Dikarya</taxon>
        <taxon>Basidiomycota</taxon>
        <taxon>Agaricomycotina</taxon>
        <taxon>Agaricomycetes</taxon>
        <taxon>Russulales</taxon>
        <taxon>Bondarzewiaceae</taxon>
        <taxon>Heterobasidion</taxon>
        <taxon>Heterobasidion annosum species complex</taxon>
    </lineage>
</organism>
<dbReference type="InterPro" id="IPR000073">
    <property type="entry name" value="AB_hydrolase_1"/>
</dbReference>
<dbReference type="OrthoDB" id="94039at2759"/>
<evidence type="ECO:0000313" key="3">
    <source>
        <dbReference type="Proteomes" id="UP000030671"/>
    </source>
</evidence>
<dbReference type="STRING" id="747525.W4KN57"/>
<evidence type="ECO:0000259" key="1">
    <source>
        <dbReference type="Pfam" id="PF12697"/>
    </source>
</evidence>
<proteinExistence type="predicted"/>
<sequence>MTAMRSQSFVFDPLPDGNGLKMAANRYTSGDSPLQTAGLTLILAHGSGLHKECWEPTLSKLFQIQASEDRSCRIREAWAFDWQSHGDSALLNESAARKDPISTLDWGLAINEFAKSEHVRGHRLVLIGHSAGASAVMCCAKFHIEKHVLYSGIILVEPLLIDKDVYHQNLEDRELHMKAVAKIVASVRSVWKSTDDAFQWMSRRPPWNTWDPRVLRIHANHGLRPARDEKGDACVAVKCSDRYEASTFSDLENVFAATDLIGAACQSMPVYAIFGEINDFVPRYSQDSVVDVSKGRHVRSIIRMPGVGHMIVQEKPDVLAATLWDVLVDAFTFPHSARL</sequence>
<keyword evidence="3" id="KW-1185">Reference proteome</keyword>
<dbReference type="PANTHER" id="PTHR43194:SF2">
    <property type="entry name" value="PEROXISOMAL MEMBRANE PROTEIN LPX1"/>
    <property type="match status" value="1"/>
</dbReference>
<dbReference type="RefSeq" id="XP_009541175.1">
    <property type="nucleotide sequence ID" value="XM_009542880.1"/>
</dbReference>
<name>W4KN57_HETIT</name>
<dbReference type="KEGG" id="hir:HETIRDRAFT_99623"/>
<feature type="domain" description="AB hydrolase-1" evidence="1">
    <location>
        <begin position="41"/>
        <end position="321"/>
    </location>
</feature>
<evidence type="ECO:0000313" key="2">
    <source>
        <dbReference type="EMBL" id="ETW87252.1"/>
    </source>
</evidence>
<dbReference type="InParanoid" id="W4KN57"/>
<dbReference type="Gene3D" id="3.40.50.1820">
    <property type="entry name" value="alpha/beta hydrolase"/>
    <property type="match status" value="1"/>
</dbReference>
<dbReference type="eggNOG" id="ENOG502SNMX">
    <property type="taxonomic scope" value="Eukaryota"/>
</dbReference>
<gene>
    <name evidence="2" type="ORF">HETIRDRAFT_99623</name>
</gene>
<dbReference type="Proteomes" id="UP000030671">
    <property type="component" value="Unassembled WGS sequence"/>
</dbReference>
<dbReference type="HOGENOM" id="CLU_032490_0_0_1"/>
<dbReference type="Pfam" id="PF12697">
    <property type="entry name" value="Abhydrolase_6"/>
    <property type="match status" value="1"/>
</dbReference>
<dbReference type="InterPro" id="IPR029058">
    <property type="entry name" value="AB_hydrolase_fold"/>
</dbReference>
<dbReference type="GeneID" id="20678912"/>
<dbReference type="SUPFAM" id="SSF53474">
    <property type="entry name" value="alpha/beta-Hydrolases"/>
    <property type="match status" value="1"/>
</dbReference>
<reference evidence="2 3" key="1">
    <citation type="journal article" date="2012" name="New Phytol.">
        <title>Insight into trade-off between wood decay and parasitism from the genome of a fungal forest pathogen.</title>
        <authorList>
            <person name="Olson A."/>
            <person name="Aerts A."/>
            <person name="Asiegbu F."/>
            <person name="Belbahri L."/>
            <person name="Bouzid O."/>
            <person name="Broberg A."/>
            <person name="Canback B."/>
            <person name="Coutinho P.M."/>
            <person name="Cullen D."/>
            <person name="Dalman K."/>
            <person name="Deflorio G."/>
            <person name="van Diepen L.T."/>
            <person name="Dunand C."/>
            <person name="Duplessis S."/>
            <person name="Durling M."/>
            <person name="Gonthier P."/>
            <person name="Grimwood J."/>
            <person name="Fossdal C.G."/>
            <person name="Hansson D."/>
            <person name="Henrissat B."/>
            <person name="Hietala A."/>
            <person name="Himmelstrand K."/>
            <person name="Hoffmeister D."/>
            <person name="Hogberg N."/>
            <person name="James T.Y."/>
            <person name="Karlsson M."/>
            <person name="Kohler A."/>
            <person name="Kues U."/>
            <person name="Lee Y.H."/>
            <person name="Lin Y.C."/>
            <person name="Lind M."/>
            <person name="Lindquist E."/>
            <person name="Lombard V."/>
            <person name="Lucas S."/>
            <person name="Lunden K."/>
            <person name="Morin E."/>
            <person name="Murat C."/>
            <person name="Park J."/>
            <person name="Raffaello T."/>
            <person name="Rouze P."/>
            <person name="Salamov A."/>
            <person name="Schmutz J."/>
            <person name="Solheim H."/>
            <person name="Stahlberg J."/>
            <person name="Velez H."/>
            <person name="de Vries R.P."/>
            <person name="Wiebenga A."/>
            <person name="Woodward S."/>
            <person name="Yakovlev I."/>
            <person name="Garbelotto M."/>
            <person name="Martin F."/>
            <person name="Grigoriev I.V."/>
            <person name="Stenlid J."/>
        </authorList>
    </citation>
    <scope>NUCLEOTIDE SEQUENCE [LARGE SCALE GENOMIC DNA]</scope>
    <source>
        <strain evidence="2 3">TC 32-1</strain>
    </source>
</reference>
<accession>W4KN57</accession>
<dbReference type="AlphaFoldDB" id="W4KN57"/>
<dbReference type="EMBL" id="KI925454">
    <property type="protein sequence ID" value="ETW87252.1"/>
    <property type="molecule type" value="Genomic_DNA"/>
</dbReference>
<dbReference type="InterPro" id="IPR050228">
    <property type="entry name" value="Carboxylesterase_BioH"/>
</dbReference>
<dbReference type="PANTHER" id="PTHR43194">
    <property type="entry name" value="HYDROLASE ALPHA/BETA FOLD FAMILY"/>
    <property type="match status" value="1"/>
</dbReference>